<evidence type="ECO:0000256" key="4">
    <source>
        <dbReference type="ARBA" id="ARBA00022725"/>
    </source>
</evidence>
<feature type="transmembrane region" description="Helical" evidence="9">
    <location>
        <begin position="109"/>
        <end position="133"/>
    </location>
</feature>
<protein>
    <recommendedName>
        <fullName evidence="12">Odorant receptor</fullName>
    </recommendedName>
</protein>
<dbReference type="PANTHER" id="PTHR21137:SF44">
    <property type="entry name" value="ODORANT RECEPTOR 13A-RELATED"/>
    <property type="match status" value="1"/>
</dbReference>
<evidence type="ECO:0000313" key="10">
    <source>
        <dbReference type="EMBL" id="KAG5666869.1"/>
    </source>
</evidence>
<keyword evidence="8" id="KW-0807">Transducer</keyword>
<feature type="transmembrane region" description="Helical" evidence="9">
    <location>
        <begin position="234"/>
        <end position="258"/>
    </location>
</feature>
<evidence type="ECO:0000256" key="6">
    <source>
        <dbReference type="ARBA" id="ARBA00023136"/>
    </source>
</evidence>
<keyword evidence="3 9" id="KW-0812">Transmembrane</keyword>
<keyword evidence="7" id="KW-0675">Receptor</keyword>
<dbReference type="OrthoDB" id="6617147at2759"/>
<evidence type="ECO:0000256" key="3">
    <source>
        <dbReference type="ARBA" id="ARBA00022692"/>
    </source>
</evidence>
<evidence type="ECO:0008006" key="12">
    <source>
        <dbReference type="Google" id="ProtNLM"/>
    </source>
</evidence>
<evidence type="ECO:0000313" key="11">
    <source>
        <dbReference type="Proteomes" id="UP001107558"/>
    </source>
</evidence>
<comment type="subcellular location">
    <subcellularLocation>
        <location evidence="1">Membrane</location>
        <topology evidence="1">Multi-pass membrane protein</topology>
    </subcellularLocation>
</comment>
<dbReference type="GO" id="GO:0005549">
    <property type="term" value="F:odorant binding"/>
    <property type="evidence" value="ECO:0007669"/>
    <property type="project" value="InterPro"/>
</dbReference>
<sequence length="549" mass="64939">MSLRRIFSTFDIEVVKKMKIWFQNQSLNVQNLELIASPVHFKFIQFTDFFWCDKFLTILGYSVLNDSQTNEKRQKMVCFATLILAGLFTIITQVSFVRSIKNLMDGNNFFIAVENVSSMGILLVSICKWFFIFHKNHEKIMKLMEKLDEHFPHSCLAQFDFRTEKYFKWLKLLLKIYLFLMLTAMGQFLLMPFFHQFYGFLMSEEIVLEHVLILNVPYDTLDSFLYWPHLLIEYWLIFYCGWLICGTDMLYATLVHLITMELNNLSQIISEIDWSDKSAIDELKKLSKIHQELIEVTDELNEINSLLQLGNIFGFLMTLCTVTFSAVSGQSNYFLIKYTSSMIYIAWQLYFQCYFGDSMTDASLRVAEGAYNSSWYKASPKYRRIVLQVLMRAQKAQKITGWKFADINFETYYWAIDEIDVPDDRLYFRGFFTIIFGKYNEWQRKIVAATFDPIKDENSRKIKVLKNTFNQCLKSKHALRHIQAHKDLVEHLKSLGGSPYLSKHILFNHDKFNEATDYGIEDLWSNKVPNSFNEEELWTDKENNIKKFF</sequence>
<keyword evidence="4" id="KW-0552">Olfaction</keyword>
<dbReference type="EMBL" id="JADBJN010000004">
    <property type="protein sequence ID" value="KAG5666869.1"/>
    <property type="molecule type" value="Genomic_DNA"/>
</dbReference>
<evidence type="ECO:0000256" key="5">
    <source>
        <dbReference type="ARBA" id="ARBA00022989"/>
    </source>
</evidence>
<dbReference type="GO" id="GO:0005886">
    <property type="term" value="C:plasma membrane"/>
    <property type="evidence" value="ECO:0007669"/>
    <property type="project" value="TreeGrafter"/>
</dbReference>
<keyword evidence="11" id="KW-1185">Reference proteome</keyword>
<evidence type="ECO:0000256" key="2">
    <source>
        <dbReference type="ARBA" id="ARBA00022606"/>
    </source>
</evidence>
<feature type="transmembrane region" description="Helical" evidence="9">
    <location>
        <begin position="309"/>
        <end position="327"/>
    </location>
</feature>
<evidence type="ECO:0000256" key="7">
    <source>
        <dbReference type="ARBA" id="ARBA00023170"/>
    </source>
</evidence>
<name>A0A9J6BAZ9_POLVA</name>
<dbReference type="PANTHER" id="PTHR21137">
    <property type="entry name" value="ODORANT RECEPTOR"/>
    <property type="match status" value="1"/>
</dbReference>
<gene>
    <name evidence="10" type="ORF">PVAND_014877</name>
</gene>
<dbReference type="GO" id="GO:0007165">
    <property type="term" value="P:signal transduction"/>
    <property type="evidence" value="ECO:0007669"/>
    <property type="project" value="UniProtKB-KW"/>
</dbReference>
<keyword evidence="5 9" id="KW-1133">Transmembrane helix</keyword>
<keyword evidence="2" id="KW-0716">Sensory transduction</keyword>
<dbReference type="Proteomes" id="UP001107558">
    <property type="component" value="Chromosome 4"/>
</dbReference>
<dbReference type="Pfam" id="PF02949">
    <property type="entry name" value="7tm_6"/>
    <property type="match status" value="1"/>
</dbReference>
<dbReference type="InterPro" id="IPR004117">
    <property type="entry name" value="7tm6_olfct_rcpt"/>
</dbReference>
<comment type="caution">
    <text evidence="10">The sequence shown here is derived from an EMBL/GenBank/DDBJ whole genome shotgun (WGS) entry which is preliminary data.</text>
</comment>
<evidence type="ECO:0000256" key="1">
    <source>
        <dbReference type="ARBA" id="ARBA00004141"/>
    </source>
</evidence>
<proteinExistence type="predicted"/>
<reference evidence="10" key="1">
    <citation type="submission" date="2021-03" db="EMBL/GenBank/DDBJ databases">
        <title>Chromosome level genome of the anhydrobiotic midge Polypedilum vanderplanki.</title>
        <authorList>
            <person name="Yoshida Y."/>
            <person name="Kikawada T."/>
            <person name="Gusev O."/>
        </authorList>
    </citation>
    <scope>NUCLEOTIDE SEQUENCE</scope>
    <source>
        <strain evidence="10">NIAS01</strain>
        <tissue evidence="10">Whole body or cell culture</tissue>
    </source>
</reference>
<organism evidence="10 11">
    <name type="scientific">Polypedilum vanderplanki</name>
    <name type="common">Sleeping chironomid midge</name>
    <dbReference type="NCBI Taxonomy" id="319348"/>
    <lineage>
        <taxon>Eukaryota</taxon>
        <taxon>Metazoa</taxon>
        <taxon>Ecdysozoa</taxon>
        <taxon>Arthropoda</taxon>
        <taxon>Hexapoda</taxon>
        <taxon>Insecta</taxon>
        <taxon>Pterygota</taxon>
        <taxon>Neoptera</taxon>
        <taxon>Endopterygota</taxon>
        <taxon>Diptera</taxon>
        <taxon>Nematocera</taxon>
        <taxon>Chironomoidea</taxon>
        <taxon>Chironomidae</taxon>
        <taxon>Chironominae</taxon>
        <taxon>Polypedilum</taxon>
        <taxon>Polypedilum</taxon>
    </lineage>
</organism>
<evidence type="ECO:0000256" key="8">
    <source>
        <dbReference type="ARBA" id="ARBA00023224"/>
    </source>
</evidence>
<accession>A0A9J6BAZ9</accession>
<keyword evidence="6 9" id="KW-0472">Membrane</keyword>
<evidence type="ECO:0000256" key="9">
    <source>
        <dbReference type="SAM" id="Phobius"/>
    </source>
</evidence>
<feature type="transmembrane region" description="Helical" evidence="9">
    <location>
        <begin position="77"/>
        <end position="97"/>
    </location>
</feature>
<feature type="transmembrane region" description="Helical" evidence="9">
    <location>
        <begin position="172"/>
        <end position="194"/>
    </location>
</feature>
<dbReference type="AlphaFoldDB" id="A0A9J6BAZ9"/>
<dbReference type="GO" id="GO:0004984">
    <property type="term" value="F:olfactory receptor activity"/>
    <property type="evidence" value="ECO:0007669"/>
    <property type="project" value="InterPro"/>
</dbReference>